<evidence type="ECO:0000259" key="15">
    <source>
        <dbReference type="PROSITE" id="PS50126"/>
    </source>
</evidence>
<feature type="domain" description="S1 motif" evidence="15">
    <location>
        <begin position="327"/>
        <end position="397"/>
    </location>
</feature>
<dbReference type="Pfam" id="PF23459">
    <property type="entry name" value="S1_RRP5"/>
    <property type="match status" value="3"/>
</dbReference>
<dbReference type="SMART" id="SM00316">
    <property type="entry name" value="S1"/>
    <property type="match status" value="15"/>
</dbReference>
<dbReference type="GO" id="GO:0006364">
    <property type="term" value="P:rRNA processing"/>
    <property type="evidence" value="ECO:0007669"/>
    <property type="project" value="UniProtKB-KW"/>
</dbReference>
<dbReference type="PROSITE" id="PS50126">
    <property type="entry name" value="S1"/>
    <property type="match status" value="13"/>
</dbReference>
<evidence type="ECO:0000256" key="6">
    <source>
        <dbReference type="ARBA" id="ARBA00022664"/>
    </source>
</evidence>
<feature type="compositionally biased region" description="Basic and acidic residues" evidence="14">
    <location>
        <begin position="1644"/>
        <end position="1658"/>
    </location>
</feature>
<keyword evidence="17" id="KW-1185">Reference proteome</keyword>
<dbReference type="InterPro" id="IPR045209">
    <property type="entry name" value="Rrp5"/>
</dbReference>
<dbReference type="CDD" id="cd05695">
    <property type="entry name" value="S1_Rrp5_repeat_hs3"/>
    <property type="match status" value="1"/>
</dbReference>
<keyword evidence="6" id="KW-0507">mRNA processing</keyword>
<accession>A0AAV9A6U2</accession>
<evidence type="ECO:0000256" key="8">
    <source>
        <dbReference type="ARBA" id="ARBA00022737"/>
    </source>
</evidence>
<feature type="domain" description="S1 motif" evidence="15">
    <location>
        <begin position="1375"/>
        <end position="1444"/>
    </location>
</feature>
<feature type="domain" description="S1 motif" evidence="15">
    <location>
        <begin position="1069"/>
        <end position="1145"/>
    </location>
</feature>
<evidence type="ECO:0000313" key="16">
    <source>
        <dbReference type="EMBL" id="KAK1259874.1"/>
    </source>
</evidence>
<dbReference type="CDD" id="cd04461">
    <property type="entry name" value="S1_Rrp5_repeat_hs8_sc7"/>
    <property type="match status" value="1"/>
</dbReference>
<evidence type="ECO:0000256" key="5">
    <source>
        <dbReference type="ARBA" id="ARBA00022553"/>
    </source>
</evidence>
<dbReference type="SMART" id="SM00386">
    <property type="entry name" value="HAT"/>
    <property type="match status" value="6"/>
</dbReference>
<evidence type="ECO:0000256" key="14">
    <source>
        <dbReference type="SAM" id="MobiDB-lite"/>
    </source>
</evidence>
<dbReference type="GO" id="GO:0032040">
    <property type="term" value="C:small-subunit processome"/>
    <property type="evidence" value="ECO:0007669"/>
    <property type="project" value="TreeGrafter"/>
</dbReference>
<dbReference type="FunFam" id="2.40.50.140:FF:000179">
    <property type="entry name" value="rRNA biogenesis protein RRP5"/>
    <property type="match status" value="1"/>
</dbReference>
<feature type="domain" description="S1 motif" evidence="15">
    <location>
        <begin position="413"/>
        <end position="487"/>
    </location>
</feature>
<dbReference type="SUPFAM" id="SSF50249">
    <property type="entry name" value="Nucleic acid-binding proteins"/>
    <property type="match status" value="12"/>
</dbReference>
<feature type="region of interest" description="Disordered" evidence="14">
    <location>
        <begin position="1634"/>
        <end position="1658"/>
    </location>
</feature>
<dbReference type="InterPro" id="IPR012340">
    <property type="entry name" value="NA-bd_OB-fold"/>
</dbReference>
<keyword evidence="5" id="KW-0597">Phosphoprotein</keyword>
<comment type="similarity">
    <text evidence="2">Belongs to the crooked-neck family.</text>
</comment>
<keyword evidence="3" id="KW-0690">Ribosome biogenesis</keyword>
<dbReference type="SUPFAM" id="SSF48452">
    <property type="entry name" value="TPR-like"/>
    <property type="match status" value="1"/>
</dbReference>
<dbReference type="InterPro" id="IPR011990">
    <property type="entry name" value="TPR-like_helical_dom_sf"/>
</dbReference>
<dbReference type="CDD" id="cd05693">
    <property type="entry name" value="S1_Rrp5_repeat_hs1_sc1"/>
    <property type="match status" value="1"/>
</dbReference>
<comment type="subcellular location">
    <subcellularLocation>
        <location evidence="1">Nucleus</location>
        <location evidence="1">Nucleolus</location>
    </subcellularLocation>
</comment>
<evidence type="ECO:0000256" key="12">
    <source>
        <dbReference type="ARBA" id="ARBA00073619"/>
    </source>
</evidence>
<dbReference type="InterPro" id="IPR008847">
    <property type="entry name" value="Suf"/>
</dbReference>
<dbReference type="GO" id="GO:0005681">
    <property type="term" value="C:spliceosomal complex"/>
    <property type="evidence" value="ECO:0007669"/>
    <property type="project" value="UniProtKB-KW"/>
</dbReference>
<evidence type="ECO:0000256" key="7">
    <source>
        <dbReference type="ARBA" id="ARBA00022728"/>
    </source>
</evidence>
<reference evidence="16" key="2">
    <citation type="submission" date="2023-06" db="EMBL/GenBank/DDBJ databases">
        <authorList>
            <person name="Ma L."/>
            <person name="Liu K.-W."/>
            <person name="Li Z."/>
            <person name="Hsiao Y.-Y."/>
            <person name="Qi Y."/>
            <person name="Fu T."/>
            <person name="Tang G."/>
            <person name="Zhang D."/>
            <person name="Sun W.-H."/>
            <person name="Liu D.-K."/>
            <person name="Li Y."/>
            <person name="Chen G.-Z."/>
            <person name="Liu X.-D."/>
            <person name="Liao X.-Y."/>
            <person name="Jiang Y.-T."/>
            <person name="Yu X."/>
            <person name="Hao Y."/>
            <person name="Huang J."/>
            <person name="Zhao X.-W."/>
            <person name="Ke S."/>
            <person name="Chen Y.-Y."/>
            <person name="Wu W.-L."/>
            <person name="Hsu J.-L."/>
            <person name="Lin Y.-F."/>
            <person name="Huang M.-D."/>
            <person name="Li C.-Y."/>
            <person name="Huang L."/>
            <person name="Wang Z.-W."/>
            <person name="Zhao X."/>
            <person name="Zhong W.-Y."/>
            <person name="Peng D.-H."/>
            <person name="Ahmad S."/>
            <person name="Lan S."/>
            <person name="Zhang J.-S."/>
            <person name="Tsai W.-C."/>
            <person name="Van De Peer Y."/>
            <person name="Liu Z.-J."/>
        </authorList>
    </citation>
    <scope>NUCLEOTIDE SEQUENCE</scope>
    <source>
        <strain evidence="16">SCP</strain>
        <tissue evidence="16">Leaves</tissue>
    </source>
</reference>
<dbReference type="Gene3D" id="2.40.50.140">
    <property type="entry name" value="Nucleic acid-binding proteins"/>
    <property type="match status" value="10"/>
</dbReference>
<keyword evidence="9" id="KW-0508">mRNA splicing</keyword>
<protein>
    <recommendedName>
        <fullName evidence="12">rRNA biogenesis protein RRP5</fullName>
    </recommendedName>
    <alternativeName>
        <fullName evidence="13">Ribosomal RNA-processing protein 5</fullName>
    </alternativeName>
</protein>
<evidence type="ECO:0000313" key="17">
    <source>
        <dbReference type="Proteomes" id="UP001179952"/>
    </source>
</evidence>
<proteinExistence type="inferred from homology"/>
<feature type="domain" description="S1 motif" evidence="15">
    <location>
        <begin position="138"/>
        <end position="222"/>
    </location>
</feature>
<evidence type="ECO:0000256" key="10">
    <source>
        <dbReference type="ARBA" id="ARBA00023242"/>
    </source>
</evidence>
<dbReference type="PANTHER" id="PTHR23270">
    <property type="entry name" value="PROGRAMMED CELL DEATH PROTEIN 11 PRE-RRNA PROCESSING PROTEIN RRP5"/>
    <property type="match status" value="1"/>
</dbReference>
<evidence type="ECO:0000256" key="11">
    <source>
        <dbReference type="ARBA" id="ARBA00023274"/>
    </source>
</evidence>
<name>A0AAV9A6U2_ACOGR</name>
<dbReference type="Gene3D" id="1.25.40.10">
    <property type="entry name" value="Tetratricopeptide repeat domain"/>
    <property type="match status" value="2"/>
</dbReference>
<dbReference type="GO" id="GO:0003723">
    <property type="term" value="F:RNA binding"/>
    <property type="evidence" value="ECO:0007669"/>
    <property type="project" value="TreeGrafter"/>
</dbReference>
<dbReference type="GO" id="GO:0006397">
    <property type="term" value="P:mRNA processing"/>
    <property type="evidence" value="ECO:0007669"/>
    <property type="project" value="UniProtKB-KW"/>
</dbReference>
<gene>
    <name evidence="16" type="ORF">QJS04_geneDACA010160</name>
</gene>
<feature type="compositionally biased region" description="Basic and acidic residues" evidence="14">
    <location>
        <begin position="62"/>
        <end position="74"/>
    </location>
</feature>
<feature type="domain" description="S1 motif" evidence="15">
    <location>
        <begin position="879"/>
        <end position="943"/>
    </location>
</feature>
<dbReference type="CDD" id="cd05703">
    <property type="entry name" value="S1_Rrp5_repeat_hs12_sc9"/>
    <property type="match status" value="1"/>
</dbReference>
<dbReference type="Proteomes" id="UP001179952">
    <property type="component" value="Unassembled WGS sequence"/>
</dbReference>
<dbReference type="EMBL" id="JAUJYN010000012">
    <property type="protein sequence ID" value="KAK1259874.1"/>
    <property type="molecule type" value="Genomic_DNA"/>
</dbReference>
<feature type="domain" description="S1 motif" evidence="15">
    <location>
        <begin position="766"/>
        <end position="835"/>
    </location>
</feature>
<keyword evidence="7" id="KW-0747">Spliceosome</keyword>
<evidence type="ECO:0000256" key="13">
    <source>
        <dbReference type="ARBA" id="ARBA00076674"/>
    </source>
</evidence>
<comment type="caution">
    <text evidence="16">The sequence shown here is derived from an EMBL/GenBank/DDBJ whole genome shotgun (WGS) entry which is preliminary data.</text>
</comment>
<feature type="domain" description="S1 motif" evidence="15">
    <location>
        <begin position="1465"/>
        <end position="1535"/>
    </location>
</feature>
<dbReference type="InterPro" id="IPR048059">
    <property type="entry name" value="Rrp5_S1_rpt_hs1_sc1"/>
</dbReference>
<evidence type="ECO:0000256" key="4">
    <source>
        <dbReference type="ARBA" id="ARBA00022552"/>
    </source>
</evidence>
<feature type="domain" description="S1 motif" evidence="15">
    <location>
        <begin position="1267"/>
        <end position="1341"/>
    </location>
</feature>
<dbReference type="InterPro" id="IPR057302">
    <property type="entry name" value="Rrp5_S1"/>
</dbReference>
<dbReference type="FunFam" id="2.40.50.140:FF:000103">
    <property type="entry name" value="protein RRP5 homolog"/>
    <property type="match status" value="1"/>
</dbReference>
<dbReference type="Pfam" id="PF23233">
    <property type="entry name" value="HAT_Syf1_CNRKL1_N"/>
    <property type="match status" value="1"/>
</dbReference>
<reference evidence="16" key="1">
    <citation type="journal article" date="2023" name="Nat. Commun.">
        <title>Diploid and tetraploid genomes of Acorus and the evolution of monocots.</title>
        <authorList>
            <person name="Ma L."/>
            <person name="Liu K.W."/>
            <person name="Li Z."/>
            <person name="Hsiao Y.Y."/>
            <person name="Qi Y."/>
            <person name="Fu T."/>
            <person name="Tang G.D."/>
            <person name="Zhang D."/>
            <person name="Sun W.H."/>
            <person name="Liu D.K."/>
            <person name="Li Y."/>
            <person name="Chen G.Z."/>
            <person name="Liu X.D."/>
            <person name="Liao X.Y."/>
            <person name="Jiang Y.T."/>
            <person name="Yu X."/>
            <person name="Hao Y."/>
            <person name="Huang J."/>
            <person name="Zhao X.W."/>
            <person name="Ke S."/>
            <person name="Chen Y.Y."/>
            <person name="Wu W.L."/>
            <person name="Hsu J.L."/>
            <person name="Lin Y.F."/>
            <person name="Huang M.D."/>
            <person name="Li C.Y."/>
            <person name="Huang L."/>
            <person name="Wang Z.W."/>
            <person name="Zhao X."/>
            <person name="Zhong W.Y."/>
            <person name="Peng D.H."/>
            <person name="Ahmad S."/>
            <person name="Lan S."/>
            <person name="Zhang J.S."/>
            <person name="Tsai W.C."/>
            <person name="Van de Peer Y."/>
            <person name="Liu Z.J."/>
        </authorList>
    </citation>
    <scope>NUCLEOTIDE SEQUENCE</scope>
    <source>
        <strain evidence="16">SCP</strain>
    </source>
</reference>
<evidence type="ECO:0000256" key="3">
    <source>
        <dbReference type="ARBA" id="ARBA00022517"/>
    </source>
</evidence>
<evidence type="ECO:0000256" key="1">
    <source>
        <dbReference type="ARBA" id="ARBA00004604"/>
    </source>
</evidence>
<dbReference type="Pfam" id="PF05843">
    <property type="entry name" value="Suf"/>
    <property type="match status" value="1"/>
</dbReference>
<dbReference type="PANTHER" id="PTHR23270:SF10">
    <property type="entry name" value="PROTEIN RRP5 HOMOLOG"/>
    <property type="match status" value="1"/>
</dbReference>
<keyword evidence="10" id="KW-0539">Nucleus</keyword>
<dbReference type="InterPro" id="IPR057301">
    <property type="entry name" value="Rrp5_OB_4th"/>
</dbReference>
<dbReference type="FunFam" id="2.40.50.140:FF:000155">
    <property type="entry name" value="rRNA biogenesis protein RRP5"/>
    <property type="match status" value="1"/>
</dbReference>
<keyword evidence="8" id="KW-0677">Repeat</keyword>
<evidence type="ECO:0000256" key="2">
    <source>
        <dbReference type="ARBA" id="ARBA00008644"/>
    </source>
</evidence>
<feature type="domain" description="S1 motif" evidence="15">
    <location>
        <begin position="1164"/>
        <end position="1235"/>
    </location>
</feature>
<feature type="domain" description="S1 motif" evidence="15">
    <location>
        <begin position="238"/>
        <end position="304"/>
    </location>
</feature>
<evidence type="ECO:0000256" key="9">
    <source>
        <dbReference type="ARBA" id="ARBA00023187"/>
    </source>
</evidence>
<feature type="region of interest" description="Disordered" evidence="14">
    <location>
        <begin position="1"/>
        <end position="101"/>
    </location>
</feature>
<sequence length="1929" mass="213636">MAGPAKNPSKRKSRDKKPSNTTTIAETKGATAKDPSQPSSLLSSLLMGDDAPDFPRGGKRLLSREEEAEARAEAEAEFEKDEARGMKRRRGMQGKGEVGKRKGFEDAEDEWGSLFGDGVKGKLPRFANRVTWKNISAGMKLLGVVAEVNPKDLVISLPGGLRGFVRAEEASDILFDSGTKEFENDFLGKLFHASQLVACIVLQVENEKKDGSGSKRIWLSLRLSLLHKGLTLDLIEEGMVMTANIKSHEDHGYILHFGSSSFSGFLPVASGGGVSEMKMNNGRLIQGVVKSIDKARGVVYLNPDRNLVSKCIMKDLKGLTIDLLVPGMMVNARVQSALENGIMLSFFTYFTGSVDIFHLQTSFPSAAWKDDYAQHKKVTARILFIDPSTRAVGLTLNPHLLNYKAPPSNVNTGDIYDNSRIVRIDRRFGLLLELPSIPSPMPSYVSIFDVSDGEVQKLEKKFKVDNLVRVRVLGLRLLEGLAMVTLKASALEGSVFTHSDVKPGMLVKGKVIAVESFGAIVQFSSGVKALCPLPHMSELDIVKPPKKFKIGAELLFRVLGCKSKRITVTHKKTLVKSKLNIIASYADATERLITHGWITKIEKHGCFVRFYNGVQGFAHRSELGLDPGSEPGSVYHVGEVVKCRIISVVSASRRIGVSFVITPKSDSTTCVPKLGSLVSGVVEKVTPMVVVVLLNSSQLKGTISTEHLADFQGHATLLKSLLKPGYKFDELLVLDIEGGNLILSSKYSLICSAQQLPCDVADCIPHSVVHGYICNIIETGCFVRFLGHLTAFSPKNKTADDQIDDLSKAFYVGQSVRSHILNVNTERSRITLSLKQSSCFSTTASLIEGYFLLEEKIAGLQITESSDSGVTWVKKFSIGSIVKGKIQEIKEFGAVVSFKDHSNILGFITQYQLGGKNVEKGNVVEAVVLDINKADGLVDLSLRSELFSKTKDVKSDDLESKKKRRREPCVDLELHQTVNAVVEIVKEFYLVLSLPKHKCAIGYASITDYNTQKLPHKQFTNGQRVIASVEALPTLSSSGRFLLLLKSMSEVSETSSSKRSKKNSRFSVGSIVEAEITDIKPLEMKLRFNMFHGRVHVTEIFDNYVMKNPFSEFNIGQLVVARIVSKAPHSGGSSGKGYRWELSMKPSVIAGTQDINEEPSLSIGETVTGYVVKLDNEWVWLTVARHFSAQLFVLDTSCEPSELQEFQKHYIVGQAVSGKILSINKEKKLLRLIPPLRGAPIDHHIINVDAPETKGSNESSTGHIHAGDIVGGRIAKVLPGVGGLLVQIGPHFYGKVHYTELRDMWVSDPLSGYEEGQFVKCKVLEISRSFKGTTHVNLSLCAGFYSSDNLKIGGLQNSSDGLGQRYEKFEDLHRGMTVQGYVKSVTPKGCFVMLSRNIDARILLSNLSNGFIENLAEEFPVGKLINGRVSFVDTSSKRVELTLKTADGDRRAKSDMSGLRNLHAGDLVSGQIKRIESFGLFITIDHTNVVGLCHISELSDDSVENIESTYCVGEKVKVKILKVDEEKCRVSLGMKNSYLQNNPSDAMLFPFGIDGDDNIHDSMHLMQRDGDLANIGDACESLANGDCLGPIQAESRTSVLPLEVPLEDTDGSDADDVTVTDVLTNKPDIFTEREQKKAKKKAKEQREHDIKASEDRLLGDDIPRSEDEFEKSVRCSPNSSFVWIKYMAFMLSQDEVQKARSIAERALSTINIREEGEKLNIWVAYLNLENEYGKPPEEAVKKIFQRALQICDPKKLHLALLGMYERTEQHKLADELLEKMTKKFKNSCKVWLRRVQNVLKQGKDEVQAVVNRAALSLPRNKHIKFLSHAAILEFKCGEPNRGRSLFEGMLKEYPKRTDLWSIYLDQEFRIGDKDVIRALFERATCLSLPPKKMKFIFKKYLEYEKSLGGEGQVEYVKSKAMEFVESSVA</sequence>
<dbReference type="InterPro" id="IPR055433">
    <property type="entry name" value="HAT_Syf1-like_N"/>
</dbReference>
<feature type="domain" description="S1 motif" evidence="15">
    <location>
        <begin position="591"/>
        <end position="660"/>
    </location>
</feature>
<dbReference type="FunFam" id="1.25.40.10:FF:000065">
    <property type="entry name" value="Programmed cell death 11"/>
    <property type="match status" value="1"/>
</dbReference>
<dbReference type="Pfam" id="PF24685">
    <property type="entry name" value="OB_RRP5_4th"/>
    <property type="match status" value="1"/>
</dbReference>
<keyword evidence="4" id="KW-0698">rRNA processing</keyword>
<dbReference type="Pfam" id="PF00575">
    <property type="entry name" value="S1"/>
    <property type="match status" value="4"/>
</dbReference>
<dbReference type="InterPro" id="IPR003029">
    <property type="entry name" value="S1_domain"/>
</dbReference>
<feature type="domain" description="S1 motif" evidence="15">
    <location>
        <begin position="504"/>
        <end position="571"/>
    </location>
</feature>
<keyword evidence="11" id="KW-0687">Ribonucleoprotein</keyword>
<dbReference type="FunFam" id="2.40.50.140:FF:000159">
    <property type="entry name" value="rRNA biogenesis protein rrp5"/>
    <property type="match status" value="2"/>
</dbReference>
<dbReference type="InterPro" id="IPR057300">
    <property type="entry name" value="OB_Rrp5"/>
</dbReference>
<dbReference type="GO" id="GO:0008380">
    <property type="term" value="P:RNA splicing"/>
    <property type="evidence" value="ECO:0007669"/>
    <property type="project" value="UniProtKB-KW"/>
</dbReference>
<dbReference type="InterPro" id="IPR003107">
    <property type="entry name" value="HAT"/>
</dbReference>
<organism evidence="16 17">
    <name type="scientific">Acorus gramineus</name>
    <name type="common">Dwarf sweet flag</name>
    <dbReference type="NCBI Taxonomy" id="55184"/>
    <lineage>
        <taxon>Eukaryota</taxon>
        <taxon>Viridiplantae</taxon>
        <taxon>Streptophyta</taxon>
        <taxon>Embryophyta</taxon>
        <taxon>Tracheophyta</taxon>
        <taxon>Spermatophyta</taxon>
        <taxon>Magnoliopsida</taxon>
        <taxon>Liliopsida</taxon>
        <taxon>Acoraceae</taxon>
        <taxon>Acorus</taxon>
    </lineage>
</organism>
<dbReference type="Pfam" id="PF24682">
    <property type="entry name" value="OB_RRP5"/>
    <property type="match status" value="1"/>
</dbReference>